<dbReference type="GeneID" id="93135711"/>
<dbReference type="GO" id="GO:0003677">
    <property type="term" value="F:DNA binding"/>
    <property type="evidence" value="ECO:0007669"/>
    <property type="project" value="UniProtKB-KW"/>
</dbReference>
<dbReference type="InterPro" id="IPR001387">
    <property type="entry name" value="Cro/C1-type_HTH"/>
</dbReference>
<evidence type="ECO:0000256" key="1">
    <source>
        <dbReference type="ARBA" id="ARBA00023125"/>
    </source>
</evidence>
<evidence type="ECO:0000313" key="3">
    <source>
        <dbReference type="EMBL" id="CUM89740.1"/>
    </source>
</evidence>
<protein>
    <submittedName>
        <fullName evidence="3">HTH-type transcriptional regulator immR</fullName>
    </submittedName>
    <submittedName>
        <fullName evidence="4">Helix-turn-helix domain-containing protein</fullName>
    </submittedName>
</protein>
<dbReference type="RefSeq" id="WP_006426890.1">
    <property type="nucleotide sequence ID" value="NZ_CAXSPU010000010.1"/>
</dbReference>
<reference evidence="3 6" key="1">
    <citation type="submission" date="2015-09" db="EMBL/GenBank/DDBJ databases">
        <authorList>
            <consortium name="Pathogen Informatics"/>
        </authorList>
    </citation>
    <scope>NUCLEOTIDE SEQUENCE [LARGE SCALE GENOMIC DNA]</scope>
    <source>
        <strain evidence="3 6">2789STDY5834961</strain>
    </source>
</reference>
<organism evidence="3 6">
    <name type="scientific">Dorea longicatena</name>
    <dbReference type="NCBI Taxonomy" id="88431"/>
    <lineage>
        <taxon>Bacteria</taxon>
        <taxon>Bacillati</taxon>
        <taxon>Bacillota</taxon>
        <taxon>Clostridia</taxon>
        <taxon>Lachnospirales</taxon>
        <taxon>Lachnospiraceae</taxon>
        <taxon>Dorea</taxon>
    </lineage>
</organism>
<evidence type="ECO:0000313" key="6">
    <source>
        <dbReference type="Proteomes" id="UP000095597"/>
    </source>
</evidence>
<evidence type="ECO:0000313" key="5">
    <source>
        <dbReference type="EMBL" id="MZK42443.1"/>
    </source>
</evidence>
<evidence type="ECO:0000313" key="7">
    <source>
        <dbReference type="Proteomes" id="UP000446719"/>
    </source>
</evidence>
<dbReference type="OrthoDB" id="9813662at2"/>
<dbReference type="Pfam" id="PF01381">
    <property type="entry name" value="HTH_3"/>
    <property type="match status" value="1"/>
</dbReference>
<dbReference type="InterPro" id="IPR010982">
    <property type="entry name" value="Lambda_DNA-bd_dom_sf"/>
</dbReference>
<dbReference type="SUPFAM" id="SSF47413">
    <property type="entry name" value="lambda repressor-like DNA-binding domains"/>
    <property type="match status" value="1"/>
</dbReference>
<evidence type="ECO:0000313" key="8">
    <source>
        <dbReference type="Proteomes" id="UP000472916"/>
    </source>
</evidence>
<feature type="domain" description="HTH cro/C1-type" evidence="2">
    <location>
        <begin position="9"/>
        <end position="63"/>
    </location>
</feature>
<dbReference type="Gene3D" id="1.10.260.40">
    <property type="entry name" value="lambda repressor-like DNA-binding domains"/>
    <property type="match status" value="1"/>
</dbReference>
<dbReference type="AlphaFoldDB" id="A0A173SHQ9"/>
<dbReference type="PROSITE" id="PS50943">
    <property type="entry name" value="HTH_CROC1"/>
    <property type="match status" value="1"/>
</dbReference>
<dbReference type="EMBL" id="CYXO01000004">
    <property type="protein sequence ID" value="CUM89740.1"/>
    <property type="molecule type" value="Genomic_DNA"/>
</dbReference>
<dbReference type="CDD" id="cd00093">
    <property type="entry name" value="HTH_XRE"/>
    <property type="match status" value="1"/>
</dbReference>
<dbReference type="SMART" id="SM00530">
    <property type="entry name" value="HTH_XRE"/>
    <property type="match status" value="1"/>
</dbReference>
<gene>
    <name evidence="3" type="primary">immR_1</name>
    <name evidence="3" type="ORF">ERS852573_01047</name>
    <name evidence="5" type="ORF">GT528_12285</name>
    <name evidence="4" type="ORF">GT565_07905</name>
</gene>
<dbReference type="Proteomes" id="UP000095597">
    <property type="component" value="Unassembled WGS sequence"/>
</dbReference>
<evidence type="ECO:0000259" key="2">
    <source>
        <dbReference type="PROSITE" id="PS50943"/>
    </source>
</evidence>
<reference evidence="7 8" key="2">
    <citation type="journal article" date="2019" name="Nat. Med.">
        <title>A library of human gut bacterial isolates paired with longitudinal multiomics data enables mechanistic microbiome research.</title>
        <authorList>
            <person name="Poyet M."/>
            <person name="Groussin M."/>
            <person name="Gibbons S.M."/>
            <person name="Avila-Pacheco J."/>
            <person name="Jiang X."/>
            <person name="Kearney S.M."/>
            <person name="Perrotta A.R."/>
            <person name="Berdy B."/>
            <person name="Zhao S."/>
            <person name="Lieberman T.D."/>
            <person name="Swanson P.K."/>
            <person name="Smith M."/>
            <person name="Roesemann S."/>
            <person name="Alexander J.E."/>
            <person name="Rich S.A."/>
            <person name="Livny J."/>
            <person name="Vlamakis H."/>
            <person name="Clish C."/>
            <person name="Bullock K."/>
            <person name="Deik A."/>
            <person name="Scott J."/>
            <person name="Pierce K.A."/>
            <person name="Xavier R.J."/>
            <person name="Alm E.J."/>
        </authorList>
    </citation>
    <scope>NUCLEOTIDE SEQUENCE [LARGE SCALE GENOMIC DNA]</scope>
    <source>
        <strain evidence="5 8">BIOML-A6</strain>
        <strain evidence="4 7">BIOML-A7</strain>
    </source>
</reference>
<dbReference type="Proteomes" id="UP000446719">
    <property type="component" value="Unassembled WGS sequence"/>
</dbReference>
<dbReference type="EMBL" id="WWSB01000008">
    <property type="protein sequence ID" value="MZK18033.1"/>
    <property type="molecule type" value="Genomic_DNA"/>
</dbReference>
<proteinExistence type="predicted"/>
<evidence type="ECO:0000313" key="4">
    <source>
        <dbReference type="EMBL" id="MZK18033.1"/>
    </source>
</evidence>
<sequence>MDILDKERLKECRLKLGITKQEAAKRIQISQPAYLRYEAGSRNPSIQIISKMAEVFSTSTDYLIGKSADSSPNRLVVEQSDTPALFSLVETCKTLNAAQLMRLTAYAKALSNVTSDSEK</sequence>
<name>A0A173SHQ9_9FIRM</name>
<keyword evidence="1" id="KW-0238">DNA-binding</keyword>
<dbReference type="Proteomes" id="UP000472916">
    <property type="component" value="Unassembled WGS sequence"/>
</dbReference>
<dbReference type="PANTHER" id="PTHR46558">
    <property type="entry name" value="TRACRIPTIONAL REGULATORY PROTEIN-RELATED-RELATED"/>
    <property type="match status" value="1"/>
</dbReference>
<dbReference type="EMBL" id="WWSC01000016">
    <property type="protein sequence ID" value="MZK42443.1"/>
    <property type="molecule type" value="Genomic_DNA"/>
</dbReference>
<dbReference type="PANTHER" id="PTHR46558:SF11">
    <property type="entry name" value="HTH-TYPE TRANSCRIPTIONAL REGULATOR XRE"/>
    <property type="match status" value="1"/>
</dbReference>
<accession>A0A173SHQ9</accession>